<reference evidence="4" key="1">
    <citation type="submission" date="2018-05" db="EMBL/GenBank/DDBJ databases">
        <authorList>
            <person name="Du Z."/>
            <person name="Wang X."/>
        </authorList>
    </citation>
    <scope>NUCLEOTIDE SEQUENCE [LARGE SCALE GENOMIC DNA]</scope>
    <source>
        <strain evidence="4">CQN31</strain>
    </source>
</reference>
<name>A0A317FKX3_9PROT</name>
<keyword evidence="4" id="KW-1185">Reference proteome</keyword>
<evidence type="ECO:0000313" key="3">
    <source>
        <dbReference type="EMBL" id="PWS38757.1"/>
    </source>
</evidence>
<accession>A0A317FKX3</accession>
<comment type="caution">
    <text evidence="3">The sequence shown here is derived from an EMBL/GenBank/DDBJ whole genome shotgun (WGS) entry which is preliminary data.</text>
</comment>
<dbReference type="InterPro" id="IPR008258">
    <property type="entry name" value="Transglycosylase_SLT_dom_1"/>
</dbReference>
<evidence type="ECO:0000259" key="2">
    <source>
        <dbReference type="Pfam" id="PF01464"/>
    </source>
</evidence>
<comment type="similarity">
    <text evidence="1">Belongs to the virb1 family.</text>
</comment>
<feature type="domain" description="Transglycosylase SLT" evidence="2">
    <location>
        <begin position="150"/>
        <end position="209"/>
    </location>
</feature>
<dbReference type="EMBL" id="QGNA01000001">
    <property type="protein sequence ID" value="PWS38757.1"/>
    <property type="molecule type" value="Genomic_DNA"/>
</dbReference>
<protein>
    <recommendedName>
        <fullName evidence="2">Transglycosylase SLT domain-containing protein</fullName>
    </recommendedName>
</protein>
<dbReference type="InterPro" id="IPR023346">
    <property type="entry name" value="Lysozyme-like_dom_sf"/>
</dbReference>
<evidence type="ECO:0000256" key="1">
    <source>
        <dbReference type="ARBA" id="ARBA00009387"/>
    </source>
</evidence>
<dbReference type="SUPFAM" id="SSF53955">
    <property type="entry name" value="Lysozyme-like"/>
    <property type="match status" value="1"/>
</dbReference>
<organism evidence="3 4">
    <name type="scientific">Falsiroseomonas bella</name>
    <dbReference type="NCBI Taxonomy" id="2184016"/>
    <lineage>
        <taxon>Bacteria</taxon>
        <taxon>Pseudomonadati</taxon>
        <taxon>Pseudomonadota</taxon>
        <taxon>Alphaproteobacteria</taxon>
        <taxon>Acetobacterales</taxon>
        <taxon>Roseomonadaceae</taxon>
        <taxon>Falsiroseomonas</taxon>
    </lineage>
</organism>
<gene>
    <name evidence="3" type="ORF">DFH01_05760</name>
</gene>
<dbReference type="AlphaFoldDB" id="A0A317FKX3"/>
<sequence>MAGAPLGRGGRCIGPMVVRVPDRLASGNSMETPWPGSTTPGAGPRPAGIAGCAAMRRPMLLALLAALLATPARADPWTACGRAIAEAERGAGIPAGLLLAIARVESGRAAPGGGIAPWPFAINADGAGRYPESKAAAITEVEALRARGIASVDVGCMQVNLFHHPQAFPDLDAAFDPPRNVAYAVRFLRDLHRRTGNWSDAIVQYHSGEPGRGLAYHSRVRVARVAGGTLLSSPAALRGLCAPGRRAAVLVGRNGRPRIVCRA</sequence>
<evidence type="ECO:0000313" key="4">
    <source>
        <dbReference type="Proteomes" id="UP000245765"/>
    </source>
</evidence>
<proteinExistence type="inferred from homology"/>
<dbReference type="Gene3D" id="1.10.530.10">
    <property type="match status" value="1"/>
</dbReference>
<dbReference type="Pfam" id="PF01464">
    <property type="entry name" value="SLT"/>
    <property type="match status" value="1"/>
</dbReference>
<dbReference type="Proteomes" id="UP000245765">
    <property type="component" value="Unassembled WGS sequence"/>
</dbReference>